<dbReference type="Proteomes" id="UP000182444">
    <property type="component" value="Chromosome 1C"/>
</dbReference>
<evidence type="ECO:0000256" key="2">
    <source>
        <dbReference type="ARBA" id="ARBA00022980"/>
    </source>
</evidence>
<sequence>MSFVPRRHSFFSRCSITRATLLVTETNPVPPKVQQTKAAKAAAAMAGGKTRKKKWSAQKMKDKAQHHVILDQPLYDRIFKEAATFKLVSVSVLVDRLKIGGSLARVALRDLEAKGIIKPVVKHSKQYTFTRTAAE</sequence>
<comment type="similarity">
    <text evidence="1 4">Belongs to the eukaryotic ribosomal protein eS25 family.</text>
</comment>
<dbReference type="GO" id="GO:1990904">
    <property type="term" value="C:ribonucleoprotein complex"/>
    <property type="evidence" value="ECO:0007669"/>
    <property type="project" value="UniProtKB-KW"/>
</dbReference>
<evidence type="ECO:0000313" key="5">
    <source>
        <dbReference type="EMBL" id="AOW02305.1"/>
    </source>
</evidence>
<evidence type="ECO:0000256" key="4">
    <source>
        <dbReference type="RuleBase" id="RU366057"/>
    </source>
</evidence>
<evidence type="ECO:0000313" key="6">
    <source>
        <dbReference type="Proteomes" id="UP000182444"/>
    </source>
</evidence>
<dbReference type="InterPro" id="IPR004977">
    <property type="entry name" value="Ribosomal_eS25"/>
</dbReference>
<dbReference type="FunFam" id="3.30.63.20:FF:000001">
    <property type="entry name" value="40S ribosomal protein S25"/>
    <property type="match status" value="1"/>
</dbReference>
<evidence type="ECO:0000256" key="1">
    <source>
        <dbReference type="ARBA" id="ARBA00009106"/>
    </source>
</evidence>
<dbReference type="Gene3D" id="3.30.63.20">
    <property type="match status" value="1"/>
</dbReference>
<dbReference type="GO" id="GO:0005840">
    <property type="term" value="C:ribosome"/>
    <property type="evidence" value="ECO:0007669"/>
    <property type="project" value="UniProtKB-KW"/>
</dbReference>
<dbReference type="PANTHER" id="PTHR12850">
    <property type="entry name" value="40S RIBOSOMAL PROTEIN S25"/>
    <property type="match status" value="1"/>
</dbReference>
<dbReference type="Pfam" id="PF03297">
    <property type="entry name" value="Ribosomal_S25"/>
    <property type="match status" value="1"/>
</dbReference>
<dbReference type="AlphaFoldDB" id="A0A1D8N9J8"/>
<keyword evidence="2 4" id="KW-0689">Ribosomal protein</keyword>
<name>A0A1D8N9J8_YARLL</name>
<dbReference type="EMBL" id="CP017555">
    <property type="protein sequence ID" value="AOW02305.1"/>
    <property type="molecule type" value="Genomic_DNA"/>
</dbReference>
<protein>
    <recommendedName>
        <fullName evidence="4">40S ribosomal protein S25</fullName>
    </recommendedName>
</protein>
<accession>A0A1D8N9J8</accession>
<proteinExistence type="inferred from homology"/>
<dbReference type="VEuPathDB" id="FungiDB:YALI1_C05133g"/>
<dbReference type="KEGG" id="yli:2909673"/>
<gene>
    <name evidence="5" type="ORF">YALI1_C05133g</name>
</gene>
<organism evidence="5 6">
    <name type="scientific">Yarrowia lipolytica</name>
    <name type="common">Candida lipolytica</name>
    <dbReference type="NCBI Taxonomy" id="4952"/>
    <lineage>
        <taxon>Eukaryota</taxon>
        <taxon>Fungi</taxon>
        <taxon>Dikarya</taxon>
        <taxon>Ascomycota</taxon>
        <taxon>Saccharomycotina</taxon>
        <taxon>Dipodascomycetes</taxon>
        <taxon>Dipodascales</taxon>
        <taxon>Dipodascales incertae sedis</taxon>
        <taxon>Yarrowia</taxon>
    </lineage>
</organism>
<keyword evidence="3 4" id="KW-0687">Ribonucleoprotein</keyword>
<dbReference type="GeneID" id="2909673"/>
<dbReference type="VEuPathDB" id="FungiDB:YALI0_C03872g"/>
<dbReference type="RefSeq" id="XP_065950215.2">
    <property type="nucleotide sequence ID" value="XM_066094143.2"/>
</dbReference>
<evidence type="ECO:0000256" key="3">
    <source>
        <dbReference type="ARBA" id="ARBA00023274"/>
    </source>
</evidence>
<dbReference type="eggNOG" id="KOG1767">
    <property type="taxonomic scope" value="Eukaryota"/>
</dbReference>
<reference evidence="5 6" key="1">
    <citation type="journal article" date="2016" name="PLoS ONE">
        <title>Sequence Assembly of Yarrowia lipolytica Strain W29/CLIB89 Shows Transposable Element Diversity.</title>
        <authorList>
            <person name="Magnan C."/>
            <person name="Yu J."/>
            <person name="Chang I."/>
            <person name="Jahn E."/>
            <person name="Kanomata Y."/>
            <person name="Wu J."/>
            <person name="Zeller M."/>
            <person name="Oakes M."/>
            <person name="Baldi P."/>
            <person name="Sandmeyer S."/>
        </authorList>
    </citation>
    <scope>NUCLEOTIDE SEQUENCE [LARGE SCALE GENOMIC DNA]</scope>
    <source>
        <strain evidence="6">CLIB89(W29)</strain>
    </source>
</reference>